<dbReference type="OrthoDB" id="9804336at2"/>
<dbReference type="EMBL" id="FOIL01000011">
    <property type="protein sequence ID" value="SET29575.1"/>
    <property type="molecule type" value="Genomic_DNA"/>
</dbReference>
<reference evidence="12 13" key="1">
    <citation type="submission" date="2016-10" db="EMBL/GenBank/DDBJ databases">
        <authorList>
            <person name="de Groot N.N."/>
        </authorList>
    </citation>
    <scope>NUCLEOTIDE SEQUENCE [LARGE SCALE GENOMIC DNA]</scope>
    <source>
        <strain evidence="12">F</strain>
        <strain evidence="11 13">KH1P1</strain>
    </source>
</reference>
<dbReference type="EMBL" id="FOZC01000011">
    <property type="protein sequence ID" value="SFR82771.1"/>
    <property type="molecule type" value="Genomic_DNA"/>
</dbReference>
<keyword evidence="5 8" id="KW-0479">Metal-binding</keyword>
<dbReference type="SUPFAM" id="SSF69765">
    <property type="entry name" value="IpsF-like"/>
    <property type="match status" value="1"/>
</dbReference>
<proteinExistence type="inferred from homology"/>
<dbReference type="GO" id="GO:0046872">
    <property type="term" value="F:metal ion binding"/>
    <property type="evidence" value="ECO:0007669"/>
    <property type="project" value="UniProtKB-KW"/>
</dbReference>
<feature type="domain" description="2-C-methyl-D-erythritol 2,4-cyclodiphosphate synthase" evidence="10">
    <location>
        <begin position="1"/>
        <end position="154"/>
    </location>
</feature>
<dbReference type="PANTHER" id="PTHR43181:SF1">
    <property type="entry name" value="2-C-METHYL-D-ERYTHRITOL 2,4-CYCLODIPHOSPHATE SYNTHASE, CHLOROPLASTIC"/>
    <property type="match status" value="1"/>
</dbReference>
<comment type="subunit">
    <text evidence="8">Homotrimer.</text>
</comment>
<dbReference type="UniPathway" id="UPA00056">
    <property type="reaction ID" value="UER00095"/>
</dbReference>
<feature type="binding site" evidence="8">
    <location>
        <position position="8"/>
    </location>
    <ligand>
        <name>a divalent metal cation</name>
        <dbReference type="ChEBI" id="CHEBI:60240"/>
    </ligand>
</feature>
<comment type="pathway">
    <text evidence="2 8">Isoprenoid biosynthesis; isopentenyl diphosphate biosynthesis via DXP pathway; isopentenyl diphosphate from 1-deoxy-D-xylulose 5-phosphate: step 4/6.</text>
</comment>
<feature type="binding site" evidence="8">
    <location>
        <begin position="34"/>
        <end position="35"/>
    </location>
    <ligand>
        <name>4-CDP-2-C-methyl-D-erythritol 2-phosphate</name>
        <dbReference type="ChEBI" id="CHEBI:57919"/>
    </ligand>
</feature>
<protein>
    <recommendedName>
        <fullName evidence="4 8">2-C-methyl-D-erythritol 2,4-cyclodiphosphate synthase</fullName>
        <shortName evidence="8">MECDP-synthase</shortName>
        <shortName evidence="8">MECPP-synthase</shortName>
        <shortName evidence="8">MECPS</shortName>
        <ecNumber evidence="4 8">4.6.1.12</ecNumber>
    </recommendedName>
</protein>
<dbReference type="GO" id="GO:0016114">
    <property type="term" value="P:terpenoid biosynthetic process"/>
    <property type="evidence" value="ECO:0007669"/>
    <property type="project" value="InterPro"/>
</dbReference>
<dbReference type="EC" id="4.6.1.12" evidence="4 8"/>
<evidence type="ECO:0000256" key="8">
    <source>
        <dbReference type="HAMAP-Rule" id="MF_00107"/>
    </source>
</evidence>
<dbReference type="GO" id="GO:0019288">
    <property type="term" value="P:isopentenyl diphosphate biosynthetic process, methylerythritol 4-phosphate pathway"/>
    <property type="evidence" value="ECO:0007669"/>
    <property type="project" value="UniProtKB-UniRule"/>
</dbReference>
<feature type="binding site" evidence="8">
    <location>
        <position position="142"/>
    </location>
    <ligand>
        <name>4-CDP-2-C-methyl-D-erythritol 2-phosphate</name>
        <dbReference type="ChEBI" id="CHEBI:57919"/>
    </ligand>
</feature>
<comment type="similarity">
    <text evidence="3 8 9">Belongs to the IspF family.</text>
</comment>
<evidence type="ECO:0000256" key="9">
    <source>
        <dbReference type="RuleBase" id="RU004395"/>
    </source>
</evidence>
<dbReference type="InterPro" id="IPR020555">
    <property type="entry name" value="MECDP_synthase_CS"/>
</dbReference>
<evidence type="ECO:0000256" key="4">
    <source>
        <dbReference type="ARBA" id="ARBA00012579"/>
    </source>
</evidence>
<dbReference type="NCBIfam" id="TIGR00151">
    <property type="entry name" value="ispF"/>
    <property type="match status" value="1"/>
</dbReference>
<comment type="cofactor">
    <cofactor evidence="8">
        <name>a divalent metal cation</name>
        <dbReference type="ChEBI" id="CHEBI:60240"/>
    </cofactor>
    <text evidence="8">Binds 1 divalent metal cation per subunit.</text>
</comment>
<evidence type="ECO:0000313" key="13">
    <source>
        <dbReference type="Proteomes" id="UP000199820"/>
    </source>
</evidence>
<dbReference type="Proteomes" id="UP000199820">
    <property type="component" value="Unassembled WGS sequence"/>
</dbReference>
<evidence type="ECO:0000313" key="12">
    <source>
        <dbReference type="EMBL" id="SFR82771.1"/>
    </source>
</evidence>
<sequence>MRIGQGYDVHKLTEGRELILGGVKIPYEKGLLGHSDADVLLHAIMDALLGAAALGDIGQHFPDTDPRYEGADSMMLLREVGKILEEHNYIIENIDSTIIAQKPKLADYRPKMAQNIADALGLDVDQVSVKATTEEHLGFTGRGEGISAQAVALLSTVDNFIYYDQTMPNGGCAGGRCAGCAGCLKNQPE</sequence>
<feature type="binding site" evidence="8">
    <location>
        <position position="42"/>
    </location>
    <ligand>
        <name>a divalent metal cation</name>
        <dbReference type="ChEBI" id="CHEBI:60240"/>
    </ligand>
</feature>
<evidence type="ECO:0000256" key="2">
    <source>
        <dbReference type="ARBA" id="ARBA00004709"/>
    </source>
</evidence>
<dbReference type="PROSITE" id="PS01350">
    <property type="entry name" value="ISPF"/>
    <property type="match status" value="1"/>
</dbReference>
<dbReference type="GO" id="GO:0008685">
    <property type="term" value="F:2-C-methyl-D-erythritol 2,4-cyclodiphosphate synthase activity"/>
    <property type="evidence" value="ECO:0007669"/>
    <property type="project" value="UniProtKB-UniRule"/>
</dbReference>
<feature type="binding site" evidence="8">
    <location>
        <position position="10"/>
    </location>
    <ligand>
        <name>a divalent metal cation</name>
        <dbReference type="ChEBI" id="CHEBI:60240"/>
    </ligand>
</feature>
<dbReference type="Gene3D" id="3.30.1330.50">
    <property type="entry name" value="2-C-methyl-D-erythritol 2,4-cyclodiphosphate synthase"/>
    <property type="match status" value="1"/>
</dbReference>
<comment type="caution">
    <text evidence="8">Lacks conserved residue(s) required for the propagation of feature annotation.</text>
</comment>
<feature type="binding site" evidence="8">
    <location>
        <begin position="56"/>
        <end position="58"/>
    </location>
    <ligand>
        <name>4-CDP-2-C-methyl-D-erythritol 2-phosphate</name>
        <dbReference type="ChEBI" id="CHEBI:57919"/>
    </ligand>
</feature>
<dbReference type="HAMAP" id="MF_00107">
    <property type="entry name" value="IspF"/>
    <property type="match status" value="1"/>
</dbReference>
<comment type="catalytic activity">
    <reaction evidence="1 8 9">
        <text>4-CDP-2-C-methyl-D-erythritol 2-phosphate = 2-C-methyl-D-erythritol 2,4-cyclic diphosphate + CMP</text>
        <dbReference type="Rhea" id="RHEA:23864"/>
        <dbReference type="ChEBI" id="CHEBI:57919"/>
        <dbReference type="ChEBI" id="CHEBI:58483"/>
        <dbReference type="ChEBI" id="CHEBI:60377"/>
        <dbReference type="EC" id="4.6.1.12"/>
    </reaction>
</comment>
<dbReference type="RefSeq" id="WP_031473288.1">
    <property type="nucleotide sequence ID" value="NZ_FOIL01000011.1"/>
</dbReference>
<feature type="binding site" evidence="8">
    <location>
        <begin position="61"/>
        <end position="65"/>
    </location>
    <ligand>
        <name>4-CDP-2-C-methyl-D-erythritol 2-phosphate</name>
        <dbReference type="ChEBI" id="CHEBI:57919"/>
    </ligand>
</feature>
<evidence type="ECO:0000256" key="3">
    <source>
        <dbReference type="ARBA" id="ARBA00008480"/>
    </source>
</evidence>
<feature type="binding site" evidence="8">
    <location>
        <begin position="132"/>
        <end position="135"/>
    </location>
    <ligand>
        <name>4-CDP-2-C-methyl-D-erythritol 2-phosphate</name>
        <dbReference type="ChEBI" id="CHEBI:57919"/>
    </ligand>
</feature>
<feature type="binding site" evidence="8">
    <location>
        <position position="139"/>
    </location>
    <ligand>
        <name>4-CDP-2-C-methyl-D-erythritol 2-phosphate</name>
        <dbReference type="ChEBI" id="CHEBI:57919"/>
    </ligand>
</feature>
<dbReference type="Proteomes" id="UP000214760">
    <property type="component" value="Unassembled WGS sequence"/>
</dbReference>
<keyword evidence="13" id="KW-1185">Reference proteome</keyword>
<dbReference type="InterPro" id="IPR036571">
    <property type="entry name" value="MECDP_synthase_sf"/>
</dbReference>
<evidence type="ECO:0000259" key="10">
    <source>
        <dbReference type="Pfam" id="PF02542"/>
    </source>
</evidence>
<evidence type="ECO:0000256" key="1">
    <source>
        <dbReference type="ARBA" id="ARBA00000200"/>
    </source>
</evidence>
<dbReference type="CDD" id="cd00554">
    <property type="entry name" value="MECDP_synthase"/>
    <property type="match status" value="1"/>
</dbReference>
<dbReference type="FunFam" id="3.30.1330.50:FF:000001">
    <property type="entry name" value="2-C-methyl-D-erythritol 2,4-cyclodiphosphate synthase"/>
    <property type="match status" value="1"/>
</dbReference>
<name>A0A1I6JV27_9FIRM</name>
<organism evidence="12">
    <name type="scientific">[Clostridium] aminophilum</name>
    <dbReference type="NCBI Taxonomy" id="1526"/>
    <lineage>
        <taxon>Bacteria</taxon>
        <taxon>Bacillati</taxon>
        <taxon>Bacillota</taxon>
        <taxon>Clostridia</taxon>
        <taxon>Lachnospirales</taxon>
        <taxon>Lachnospiraceae</taxon>
    </lineage>
</organism>
<gene>
    <name evidence="8" type="primary">ispF</name>
    <name evidence="12" type="ORF">SAMN02910262_01989</name>
    <name evidence="11" type="ORF">SAMN04487771_101135</name>
</gene>
<dbReference type="AlphaFoldDB" id="A0A1I6JV27"/>
<evidence type="ECO:0000256" key="5">
    <source>
        <dbReference type="ARBA" id="ARBA00022723"/>
    </source>
</evidence>
<accession>A0A1I6JV27</accession>
<keyword evidence="7 8" id="KW-0456">Lyase</keyword>
<dbReference type="eggNOG" id="COG0245">
    <property type="taxonomic scope" value="Bacteria"/>
</dbReference>
<feature type="site" description="Transition state stabilizer" evidence="8">
    <location>
        <position position="34"/>
    </location>
</feature>
<dbReference type="Pfam" id="PF02542">
    <property type="entry name" value="YgbB"/>
    <property type="match status" value="1"/>
</dbReference>
<feature type="site" description="Transition state stabilizer" evidence="8">
    <location>
        <position position="133"/>
    </location>
</feature>
<dbReference type="STRING" id="1526.SAMN02910262_01989"/>
<feature type="binding site" evidence="8">
    <location>
        <begin position="8"/>
        <end position="10"/>
    </location>
    <ligand>
        <name>4-CDP-2-C-methyl-D-erythritol 2-phosphate</name>
        <dbReference type="ChEBI" id="CHEBI:57919"/>
    </ligand>
</feature>
<evidence type="ECO:0000256" key="7">
    <source>
        <dbReference type="ARBA" id="ARBA00023239"/>
    </source>
</evidence>
<dbReference type="InterPro" id="IPR003526">
    <property type="entry name" value="MECDP_synthase"/>
</dbReference>
<keyword evidence="6 8" id="KW-0414">Isoprene biosynthesis</keyword>
<dbReference type="PANTHER" id="PTHR43181">
    <property type="entry name" value="2-C-METHYL-D-ERYTHRITOL 2,4-CYCLODIPHOSPHATE SYNTHASE, CHLOROPLASTIC"/>
    <property type="match status" value="1"/>
</dbReference>
<evidence type="ECO:0000256" key="6">
    <source>
        <dbReference type="ARBA" id="ARBA00023229"/>
    </source>
</evidence>
<comment type="function">
    <text evidence="8">Involved in the biosynthesis of isopentenyl diphosphate (IPP) and dimethylallyl diphosphate (DMAPP), two major building blocks of isoprenoid compounds. Catalyzes the conversion of 4-diphosphocytidyl-2-C-methyl-D-erythritol 2-phosphate (CDP-ME2P) to 2-C-methyl-D-erythritol 2,4-cyclodiphosphate (ME-CPP) with a corresponding release of cytidine 5-monophosphate (CMP).</text>
</comment>
<evidence type="ECO:0000313" key="11">
    <source>
        <dbReference type="EMBL" id="SET29575.1"/>
    </source>
</evidence>